<dbReference type="Gene3D" id="3.40.30.10">
    <property type="entry name" value="Glutaredoxin"/>
    <property type="match status" value="1"/>
</dbReference>
<dbReference type="SUPFAM" id="SSF52833">
    <property type="entry name" value="Thioredoxin-like"/>
    <property type="match status" value="1"/>
</dbReference>
<dbReference type="EMBL" id="JAKMXF010000188">
    <property type="protein sequence ID" value="KAI6655520.1"/>
    <property type="molecule type" value="Genomic_DNA"/>
</dbReference>
<organism evidence="3 4">
    <name type="scientific">Oopsacas minuta</name>
    <dbReference type="NCBI Taxonomy" id="111878"/>
    <lineage>
        <taxon>Eukaryota</taxon>
        <taxon>Metazoa</taxon>
        <taxon>Porifera</taxon>
        <taxon>Hexactinellida</taxon>
        <taxon>Hexasterophora</taxon>
        <taxon>Lyssacinosida</taxon>
        <taxon>Leucopsacidae</taxon>
        <taxon>Oopsacas</taxon>
    </lineage>
</organism>
<accession>A0AAV7K3Z1</accession>
<dbReference type="Proteomes" id="UP001165289">
    <property type="component" value="Unassembled WGS sequence"/>
</dbReference>
<evidence type="ECO:0000259" key="2">
    <source>
        <dbReference type="Pfam" id="PF13462"/>
    </source>
</evidence>
<evidence type="ECO:0000256" key="1">
    <source>
        <dbReference type="SAM" id="SignalP"/>
    </source>
</evidence>
<evidence type="ECO:0000313" key="4">
    <source>
        <dbReference type="Proteomes" id="UP001165289"/>
    </source>
</evidence>
<dbReference type="PANTHER" id="PTHR33875">
    <property type="entry name" value="OS09G0542200 PROTEIN"/>
    <property type="match status" value="1"/>
</dbReference>
<keyword evidence="4" id="KW-1185">Reference proteome</keyword>
<sequence length="221" mass="25115">MISIANYQFYCSQLVSRMIILLLLTALSLSYALQTPERQLGHLLMGNRTSDVFIDAFFDNICSDCAADWPMFSKVISQDYLKNRLGVAVHIFPLPYHHNSFFAAWAGETIMHTNTSKYTNYMTYIFQHYDDFITGAVGLTEPQVKQKYAIAAETSTGIKAQVILNGYRNIQFDTRARQAWKYACYRDVSGTPTFFVNDVAVPEASGFDMEQWNSFLGKILG</sequence>
<dbReference type="PANTHER" id="PTHR33875:SF2">
    <property type="entry name" value="ACR183CP"/>
    <property type="match status" value="1"/>
</dbReference>
<dbReference type="AlphaFoldDB" id="A0AAV7K3Z1"/>
<dbReference type="InterPro" id="IPR012336">
    <property type="entry name" value="Thioredoxin-like_fold"/>
</dbReference>
<reference evidence="3 4" key="1">
    <citation type="journal article" date="2023" name="BMC Biol.">
        <title>The compact genome of the sponge Oopsacas minuta (Hexactinellida) is lacking key metazoan core genes.</title>
        <authorList>
            <person name="Santini S."/>
            <person name="Schenkelaars Q."/>
            <person name="Jourda C."/>
            <person name="Duchesne M."/>
            <person name="Belahbib H."/>
            <person name="Rocher C."/>
            <person name="Selva M."/>
            <person name="Riesgo A."/>
            <person name="Vervoort M."/>
            <person name="Leys S.P."/>
            <person name="Kodjabachian L."/>
            <person name="Le Bivic A."/>
            <person name="Borchiellini C."/>
            <person name="Claverie J.M."/>
            <person name="Renard E."/>
        </authorList>
    </citation>
    <scope>NUCLEOTIDE SEQUENCE [LARGE SCALE GENOMIC DNA]</scope>
    <source>
        <strain evidence="3">SPO-2</strain>
    </source>
</reference>
<feature type="chain" id="PRO_5044023569" description="Thioredoxin-like fold domain-containing protein" evidence="1">
    <location>
        <begin position="33"/>
        <end position="221"/>
    </location>
</feature>
<name>A0AAV7K3Z1_9METZ</name>
<dbReference type="InterPro" id="IPR036249">
    <property type="entry name" value="Thioredoxin-like_sf"/>
</dbReference>
<feature type="domain" description="Thioredoxin-like fold" evidence="2">
    <location>
        <begin position="42"/>
        <end position="207"/>
    </location>
</feature>
<keyword evidence="1" id="KW-0732">Signal</keyword>
<gene>
    <name evidence="3" type="ORF">LOD99_2019</name>
</gene>
<protein>
    <recommendedName>
        <fullName evidence="2">Thioredoxin-like fold domain-containing protein</fullName>
    </recommendedName>
</protein>
<feature type="signal peptide" evidence="1">
    <location>
        <begin position="1"/>
        <end position="32"/>
    </location>
</feature>
<proteinExistence type="predicted"/>
<comment type="caution">
    <text evidence="3">The sequence shown here is derived from an EMBL/GenBank/DDBJ whole genome shotgun (WGS) entry which is preliminary data.</text>
</comment>
<dbReference type="Pfam" id="PF13462">
    <property type="entry name" value="Thioredoxin_4"/>
    <property type="match status" value="1"/>
</dbReference>
<evidence type="ECO:0000313" key="3">
    <source>
        <dbReference type="EMBL" id="KAI6655520.1"/>
    </source>
</evidence>